<protein>
    <submittedName>
        <fullName evidence="1">Uncharacterized protein</fullName>
    </submittedName>
</protein>
<sequence length="70" mass="7902">MANNKGRRRRSGKDEETKTQKKAIVRVEAKTAAKAGKKQDIHRYKALQQLSVSPEEKISRFIGSMNTEGD</sequence>
<proteinExistence type="predicted"/>
<organism evidence="1 2">
    <name type="scientific">Melia azedarach</name>
    <name type="common">Chinaberry tree</name>
    <dbReference type="NCBI Taxonomy" id="155640"/>
    <lineage>
        <taxon>Eukaryota</taxon>
        <taxon>Viridiplantae</taxon>
        <taxon>Streptophyta</taxon>
        <taxon>Embryophyta</taxon>
        <taxon>Tracheophyta</taxon>
        <taxon>Spermatophyta</taxon>
        <taxon>Magnoliopsida</taxon>
        <taxon>eudicotyledons</taxon>
        <taxon>Gunneridae</taxon>
        <taxon>Pentapetalae</taxon>
        <taxon>rosids</taxon>
        <taxon>malvids</taxon>
        <taxon>Sapindales</taxon>
        <taxon>Meliaceae</taxon>
        <taxon>Melia</taxon>
    </lineage>
</organism>
<accession>A0ACC1WXD6</accession>
<evidence type="ECO:0000313" key="1">
    <source>
        <dbReference type="EMBL" id="KAJ4703743.1"/>
    </source>
</evidence>
<keyword evidence="2" id="KW-1185">Reference proteome</keyword>
<comment type="caution">
    <text evidence="1">The sequence shown here is derived from an EMBL/GenBank/DDBJ whole genome shotgun (WGS) entry which is preliminary data.</text>
</comment>
<name>A0ACC1WXD6_MELAZ</name>
<dbReference type="Proteomes" id="UP001164539">
    <property type="component" value="Chromosome 13"/>
</dbReference>
<evidence type="ECO:0000313" key="2">
    <source>
        <dbReference type="Proteomes" id="UP001164539"/>
    </source>
</evidence>
<gene>
    <name evidence="1" type="ORF">OWV82_023603</name>
</gene>
<reference evidence="1 2" key="1">
    <citation type="journal article" date="2023" name="Science">
        <title>Complex scaffold remodeling in plant triterpene biosynthesis.</title>
        <authorList>
            <person name="De La Pena R."/>
            <person name="Hodgson H."/>
            <person name="Liu J.C."/>
            <person name="Stephenson M.J."/>
            <person name="Martin A.C."/>
            <person name="Owen C."/>
            <person name="Harkess A."/>
            <person name="Leebens-Mack J."/>
            <person name="Jimenez L.E."/>
            <person name="Osbourn A."/>
            <person name="Sattely E.S."/>
        </authorList>
    </citation>
    <scope>NUCLEOTIDE SEQUENCE [LARGE SCALE GENOMIC DNA]</scope>
    <source>
        <strain evidence="2">cv. JPN11</strain>
        <tissue evidence="1">Leaf</tissue>
    </source>
</reference>
<dbReference type="EMBL" id="CM051406">
    <property type="protein sequence ID" value="KAJ4703743.1"/>
    <property type="molecule type" value="Genomic_DNA"/>
</dbReference>